<evidence type="ECO:0000313" key="2">
    <source>
        <dbReference type="EMBL" id="RHE09584.1"/>
    </source>
</evidence>
<evidence type="ECO:0000313" key="4">
    <source>
        <dbReference type="Proteomes" id="UP000284644"/>
    </source>
</evidence>
<organism evidence="2 4">
    <name type="scientific">Blautia obeum</name>
    <dbReference type="NCBI Taxonomy" id="40520"/>
    <lineage>
        <taxon>Bacteria</taxon>
        <taxon>Bacillati</taxon>
        <taxon>Bacillota</taxon>
        <taxon>Clostridia</taxon>
        <taxon>Lachnospirales</taxon>
        <taxon>Lachnospiraceae</taxon>
        <taxon>Blautia</taxon>
    </lineage>
</organism>
<evidence type="ECO:0000313" key="3">
    <source>
        <dbReference type="Proteomes" id="UP000265808"/>
    </source>
</evidence>
<sequence length="64" mass="7203">MRSLIQNTEIEQKTGTLEQAGLRYGFGRNSIRKIANDAGAVIKIGKSVRINFTILDQYMDELSE</sequence>
<evidence type="ECO:0008006" key="5">
    <source>
        <dbReference type="Google" id="ProtNLM"/>
    </source>
</evidence>
<dbReference type="Proteomes" id="UP000265808">
    <property type="component" value="Unassembled WGS sequence"/>
</dbReference>
<proteinExistence type="predicted"/>
<reference evidence="3 4" key="1">
    <citation type="submission" date="2018-08" db="EMBL/GenBank/DDBJ databases">
        <title>A genome reference for cultivated species of the human gut microbiota.</title>
        <authorList>
            <person name="Zou Y."/>
            <person name="Xue W."/>
            <person name="Luo G."/>
        </authorList>
    </citation>
    <scope>NUCLEOTIDE SEQUENCE [LARGE SCALE GENOMIC DNA]</scope>
    <source>
        <strain evidence="2 4">AM29-25AC</strain>
        <strain evidence="1 3">AM37-4AC</strain>
    </source>
</reference>
<dbReference type="Proteomes" id="UP000284644">
    <property type="component" value="Unassembled WGS sequence"/>
</dbReference>
<protein>
    <recommendedName>
        <fullName evidence="5">DNA-binding protein</fullName>
    </recommendedName>
</protein>
<name>A0A414I3V6_9FIRM</name>
<dbReference type="RefSeq" id="WP_117998346.1">
    <property type="nucleotide sequence ID" value="NZ_QSHL01000015.1"/>
</dbReference>
<dbReference type="InterPro" id="IPR045591">
    <property type="entry name" value="DUF6462"/>
</dbReference>
<accession>A0A414I3V6</accession>
<dbReference type="Pfam" id="PF20063">
    <property type="entry name" value="DUF6462"/>
    <property type="match status" value="1"/>
</dbReference>
<dbReference type="EMBL" id="QSHL01000015">
    <property type="protein sequence ID" value="RHC03184.1"/>
    <property type="molecule type" value="Genomic_DNA"/>
</dbReference>
<gene>
    <name evidence="2" type="ORF">DW767_16900</name>
    <name evidence="1" type="ORF">DW859_15220</name>
</gene>
<dbReference type="EMBL" id="QSJW01000014">
    <property type="protein sequence ID" value="RHE09584.1"/>
    <property type="molecule type" value="Genomic_DNA"/>
</dbReference>
<evidence type="ECO:0000313" key="1">
    <source>
        <dbReference type="EMBL" id="RHC03184.1"/>
    </source>
</evidence>
<dbReference type="AlphaFoldDB" id="A0A414I3V6"/>
<comment type="caution">
    <text evidence="2">The sequence shown here is derived from an EMBL/GenBank/DDBJ whole genome shotgun (WGS) entry which is preliminary data.</text>
</comment>